<dbReference type="Proteomes" id="UP000003100">
    <property type="component" value="Unassembled WGS sequence"/>
</dbReference>
<proteinExistence type="predicted"/>
<keyword evidence="2" id="KW-1185">Reference proteome</keyword>
<reference evidence="1 2" key="1">
    <citation type="submission" date="2009-01" db="EMBL/GenBank/DDBJ databases">
        <authorList>
            <person name="Fulton L."/>
            <person name="Clifton S."/>
            <person name="Fulton B."/>
            <person name="Xu J."/>
            <person name="Minx P."/>
            <person name="Pepin K.H."/>
            <person name="Johnson M."/>
            <person name="Bhonagiri V."/>
            <person name="Nash W.E."/>
            <person name="Mardis E.R."/>
            <person name="Wilson R.K."/>
        </authorList>
    </citation>
    <scope>NUCLEOTIDE SEQUENCE [LARGE SCALE GENOMIC DNA]</scope>
    <source>
        <strain evidence="2">DSM 10507 / JCM 14656 / S5a33</strain>
    </source>
</reference>
<evidence type="ECO:0000313" key="2">
    <source>
        <dbReference type="Proteomes" id="UP000003100"/>
    </source>
</evidence>
<gene>
    <name evidence="1" type="ORF">RUMHYD_02530</name>
</gene>
<dbReference type="AlphaFoldDB" id="C0CNT1"/>
<evidence type="ECO:0000313" key="1">
    <source>
        <dbReference type="EMBL" id="EEG48586.1"/>
    </source>
</evidence>
<accession>C0CNT1</accession>
<comment type="caution">
    <text evidence="1">The sequence shown here is derived from an EMBL/GenBank/DDBJ whole genome shotgun (WGS) entry which is preliminary data.</text>
</comment>
<dbReference type="EMBL" id="ACBZ01000137">
    <property type="protein sequence ID" value="EEG48586.1"/>
    <property type="molecule type" value="Genomic_DNA"/>
</dbReference>
<organism evidence="1 2">
    <name type="scientific">Blautia hydrogenotrophica (strain DSM 10507 / JCM 14656 / S5a33)</name>
    <name type="common">Ruminococcus hydrogenotrophicus</name>
    <dbReference type="NCBI Taxonomy" id="476272"/>
    <lineage>
        <taxon>Bacteria</taxon>
        <taxon>Bacillati</taxon>
        <taxon>Bacillota</taxon>
        <taxon>Clostridia</taxon>
        <taxon>Lachnospirales</taxon>
        <taxon>Lachnospiraceae</taxon>
        <taxon>Blautia</taxon>
    </lineage>
</organism>
<protein>
    <submittedName>
        <fullName evidence="1">Uncharacterized protein</fullName>
    </submittedName>
</protein>
<name>C0CNT1_BLAHS</name>
<sequence length="84" mass="9685">MVFRRWAITNRVFAQISPAECNEQWIFAVSHRLTESFHLFPPPAFDTYLGSSLSLVLGEKLFKAVLSAFFITLKTFLPDIFDSR</sequence>
<reference evidence="1 2" key="2">
    <citation type="submission" date="2009-02" db="EMBL/GenBank/DDBJ databases">
        <title>Draft genome sequence of Blautia hydrogenotrophica DSM 10507 (Ruminococcus hydrogenotrophicus DSM 10507).</title>
        <authorList>
            <person name="Sudarsanam P."/>
            <person name="Ley R."/>
            <person name="Guruge J."/>
            <person name="Turnbaugh P.J."/>
            <person name="Mahowald M."/>
            <person name="Liep D."/>
            <person name="Gordon J."/>
        </authorList>
    </citation>
    <scope>NUCLEOTIDE SEQUENCE [LARGE SCALE GENOMIC DNA]</scope>
    <source>
        <strain evidence="2">DSM 10507 / JCM 14656 / S5a33</strain>
    </source>
</reference>
<dbReference type="HOGENOM" id="CLU_2520978_0_0_9"/>
<dbReference type="PATRIC" id="fig|476272.21.peg.660"/>